<feature type="region of interest" description="Disordered" evidence="1">
    <location>
        <begin position="330"/>
        <end position="349"/>
    </location>
</feature>
<keyword evidence="3" id="KW-1185">Reference proteome</keyword>
<feature type="compositionally biased region" description="Pro residues" evidence="1">
    <location>
        <begin position="12"/>
        <end position="23"/>
    </location>
</feature>
<feature type="region of interest" description="Disordered" evidence="1">
    <location>
        <begin position="1"/>
        <end position="57"/>
    </location>
</feature>
<gene>
    <name evidence="2" type="ORF">PYCCODRAFT_1459264</name>
</gene>
<proteinExistence type="predicted"/>
<name>A0A1Y2ILM6_TRAC3</name>
<feature type="compositionally biased region" description="Low complexity" evidence="1">
    <location>
        <begin position="24"/>
        <end position="39"/>
    </location>
</feature>
<dbReference type="Proteomes" id="UP000193067">
    <property type="component" value="Unassembled WGS sequence"/>
</dbReference>
<accession>A0A1Y2ILM6</accession>
<protein>
    <submittedName>
        <fullName evidence="2">Uncharacterized protein</fullName>
    </submittedName>
</protein>
<evidence type="ECO:0000313" key="3">
    <source>
        <dbReference type="Proteomes" id="UP000193067"/>
    </source>
</evidence>
<evidence type="ECO:0000313" key="2">
    <source>
        <dbReference type="EMBL" id="OSD02037.1"/>
    </source>
</evidence>
<evidence type="ECO:0000256" key="1">
    <source>
        <dbReference type="SAM" id="MobiDB-lite"/>
    </source>
</evidence>
<dbReference type="EMBL" id="KZ084107">
    <property type="protein sequence ID" value="OSD02037.1"/>
    <property type="molecule type" value="Genomic_DNA"/>
</dbReference>
<sequence>MDAHYGTINDPDLPPVVHPPPAPTLSTSSSLLNALAQAPTLQHRRTQNERSSPPPFYNPYPYGPQWRLFRVAMPDEVEFWRHRQDIWHQDAYGLPLYQVYGRVFGLVTAGIAKRQREAKKQFEDARLKAEPPPEPGTVDDGTCVEFVAADGRRGLPAKLLLSTRRAVERGMHSPKLKCLAGWPKDTIWVRVKWPAYPEYELRRSIYATIRAGSKRPRRLTTRLELVVALSALLTQYYSDVSELEPAPEFAHLALGAKEGRLSIYALRMLGIRLAPDGIFDMLLELEDVGQDHPSRSTALVQPVFTADVQNLVSFDTRDQMPFHPQFVEGSSSAYSLPEDRQPEPYYLQA</sequence>
<dbReference type="AlphaFoldDB" id="A0A1Y2ILM6"/>
<reference evidence="2 3" key="1">
    <citation type="journal article" date="2015" name="Biotechnol. Biofuels">
        <title>Enhanced degradation of softwood versus hardwood by the white-rot fungus Pycnoporus coccineus.</title>
        <authorList>
            <person name="Couturier M."/>
            <person name="Navarro D."/>
            <person name="Chevret D."/>
            <person name="Henrissat B."/>
            <person name="Piumi F."/>
            <person name="Ruiz-Duenas F.J."/>
            <person name="Martinez A.T."/>
            <person name="Grigoriev I.V."/>
            <person name="Riley R."/>
            <person name="Lipzen A."/>
            <person name="Berrin J.G."/>
            <person name="Master E.R."/>
            <person name="Rosso M.N."/>
        </authorList>
    </citation>
    <scope>NUCLEOTIDE SEQUENCE [LARGE SCALE GENOMIC DNA]</scope>
    <source>
        <strain evidence="2 3">BRFM310</strain>
    </source>
</reference>
<dbReference type="OrthoDB" id="2754741at2759"/>
<organism evidence="2 3">
    <name type="scientific">Trametes coccinea (strain BRFM310)</name>
    <name type="common">Pycnoporus coccineus</name>
    <dbReference type="NCBI Taxonomy" id="1353009"/>
    <lineage>
        <taxon>Eukaryota</taxon>
        <taxon>Fungi</taxon>
        <taxon>Dikarya</taxon>
        <taxon>Basidiomycota</taxon>
        <taxon>Agaricomycotina</taxon>
        <taxon>Agaricomycetes</taxon>
        <taxon>Polyporales</taxon>
        <taxon>Polyporaceae</taxon>
        <taxon>Trametes</taxon>
    </lineage>
</organism>